<sequence>MVRKTLNTSRWKRLRNYVMARDGYRCQESLRYGQSVPAEMVHHIYPVREYPELEFVAWNLVALSNIQHNKMHNRNTDEITKKGKEWQKRKKREFEKFYSSPPPLR</sequence>
<evidence type="ECO:0000256" key="1">
    <source>
        <dbReference type="SAM" id="MobiDB-lite"/>
    </source>
</evidence>
<keyword evidence="2" id="KW-0540">Nuclease</keyword>
<keyword evidence="2" id="KW-0255">Endonuclease</keyword>
<feature type="region of interest" description="Disordered" evidence="1">
    <location>
        <begin position="73"/>
        <end position="105"/>
    </location>
</feature>
<name>A0A8S5Q9A2_9CAUD</name>
<evidence type="ECO:0000313" key="2">
    <source>
        <dbReference type="EMBL" id="DAE15927.1"/>
    </source>
</evidence>
<dbReference type="Gene3D" id="1.10.30.50">
    <property type="match status" value="1"/>
</dbReference>
<feature type="compositionally biased region" description="Basic and acidic residues" evidence="1">
    <location>
        <begin position="74"/>
        <end position="96"/>
    </location>
</feature>
<reference evidence="2" key="1">
    <citation type="journal article" date="2021" name="Proc. Natl. Acad. Sci. U.S.A.">
        <title>A Catalog of Tens of Thousands of Viruses from Human Metagenomes Reveals Hidden Associations with Chronic Diseases.</title>
        <authorList>
            <person name="Tisza M.J."/>
            <person name="Buck C.B."/>
        </authorList>
    </citation>
    <scope>NUCLEOTIDE SEQUENCE</scope>
    <source>
        <strain evidence="2">CtfR912</strain>
    </source>
</reference>
<accession>A0A8S5Q9A2</accession>
<keyword evidence="2" id="KW-0378">Hydrolase</keyword>
<dbReference type="GO" id="GO:0004519">
    <property type="term" value="F:endonuclease activity"/>
    <property type="evidence" value="ECO:0007669"/>
    <property type="project" value="UniProtKB-KW"/>
</dbReference>
<organism evidence="2">
    <name type="scientific">Siphoviridae sp. ctfR912</name>
    <dbReference type="NCBI Taxonomy" id="2825596"/>
    <lineage>
        <taxon>Viruses</taxon>
        <taxon>Duplodnaviria</taxon>
        <taxon>Heunggongvirae</taxon>
        <taxon>Uroviricota</taxon>
        <taxon>Caudoviricetes</taxon>
    </lineage>
</organism>
<proteinExistence type="predicted"/>
<dbReference type="EMBL" id="BK015614">
    <property type="protein sequence ID" value="DAE15927.1"/>
    <property type="molecule type" value="Genomic_DNA"/>
</dbReference>
<protein>
    <submittedName>
        <fullName evidence="2">CRISPR-associated endonuclease</fullName>
    </submittedName>
</protein>